<feature type="domain" description="Alpha-D-phosphohexomutase C-terminal" evidence="1">
    <location>
        <begin position="2"/>
        <end position="33"/>
    </location>
</feature>
<organism evidence="2 3">
    <name type="scientific">Nocardioides aquaticus</name>
    <dbReference type="NCBI Taxonomy" id="160826"/>
    <lineage>
        <taxon>Bacteria</taxon>
        <taxon>Bacillati</taxon>
        <taxon>Actinomycetota</taxon>
        <taxon>Actinomycetes</taxon>
        <taxon>Propionibacteriales</taxon>
        <taxon>Nocardioidaceae</taxon>
        <taxon>Nocardioides</taxon>
    </lineage>
</organism>
<keyword evidence="2" id="KW-0413">Isomerase</keyword>
<dbReference type="GO" id="GO:0008966">
    <property type="term" value="F:phosphoglucosamine mutase activity"/>
    <property type="evidence" value="ECO:0007669"/>
    <property type="project" value="UniProtKB-EC"/>
</dbReference>
<reference evidence="2 3" key="1">
    <citation type="submission" date="2021-05" db="EMBL/GenBank/DDBJ databases">
        <title>Complete genome of Nocardioides aquaticus KCTC 9944T isolated from meromictic and hypersaline Ekho Lake, Antarctica.</title>
        <authorList>
            <person name="Hwang K."/>
            <person name="Kim K.M."/>
            <person name="Choe H."/>
        </authorList>
    </citation>
    <scope>NUCLEOTIDE SEQUENCE [LARGE SCALE GENOMIC DNA]</scope>
    <source>
        <strain evidence="2 3">KCTC 9944</strain>
    </source>
</reference>
<evidence type="ECO:0000259" key="1">
    <source>
        <dbReference type="Pfam" id="PF00408"/>
    </source>
</evidence>
<protein>
    <submittedName>
        <fullName evidence="2">Phosphoglucosamine mutase</fullName>
        <ecNumber evidence="2">5.4.2.10</ecNumber>
    </submittedName>
</protein>
<dbReference type="EMBL" id="CP075371">
    <property type="protein sequence ID" value="QVT78726.1"/>
    <property type="molecule type" value="Genomic_DNA"/>
</dbReference>
<evidence type="ECO:0000313" key="2">
    <source>
        <dbReference type="EMBL" id="QVT78726.1"/>
    </source>
</evidence>
<keyword evidence="3" id="KW-1185">Reference proteome</keyword>
<accession>A0ABX8EE26</accession>
<dbReference type="InterPro" id="IPR005843">
    <property type="entry name" value="A-D-PHexomutase_C"/>
</dbReference>
<dbReference type="Proteomes" id="UP000679307">
    <property type="component" value="Chromosome"/>
</dbReference>
<evidence type="ECO:0000313" key="3">
    <source>
        <dbReference type="Proteomes" id="UP000679307"/>
    </source>
</evidence>
<proteinExistence type="predicted"/>
<gene>
    <name evidence="2" type="primary">glmM_2</name>
    <name evidence="2" type="ORF">ENKNEFLB_01104</name>
</gene>
<dbReference type="EC" id="5.4.2.10" evidence="2"/>
<sequence>MLLRPSGTEPIVRVMVEAPEQDRANAVAERLATVVRERLAL</sequence>
<dbReference type="Pfam" id="PF00408">
    <property type="entry name" value="PGM_PMM_IV"/>
    <property type="match status" value="1"/>
</dbReference>
<name>A0ABX8EE26_9ACTN</name>